<feature type="region of interest" description="Disordered" evidence="1">
    <location>
        <begin position="1"/>
        <end position="32"/>
    </location>
</feature>
<dbReference type="EMBL" id="BK016090">
    <property type="protein sequence ID" value="DAF94064.1"/>
    <property type="molecule type" value="Genomic_DNA"/>
</dbReference>
<sequence>MATTKKKSSLAKAQATRTEKVATGTGGVKPARVPLPTFTAPADFAPHFLEVVVTTEEDGLLASQIEATRYIGRYNPEAEDKKKRNLAAYDMRTLLAIQARLAAVTFKPTNDKKFPAKAADRAEGVKGSMRLPANKTFKLVLRANKKKDTGALAVRVVSVSQDVKLKSGVVKSVELTKLDPVARMFKRAARFLPAAFQNVQAPPKLRRGRAASSDDE</sequence>
<proteinExistence type="predicted"/>
<evidence type="ECO:0000313" key="2">
    <source>
        <dbReference type="EMBL" id="DAF94064.1"/>
    </source>
</evidence>
<organism evidence="2">
    <name type="scientific">Myoviridae sp. ctu2j3</name>
    <dbReference type="NCBI Taxonomy" id="2825197"/>
    <lineage>
        <taxon>Viruses</taxon>
        <taxon>Duplodnaviria</taxon>
        <taxon>Heunggongvirae</taxon>
        <taxon>Uroviricota</taxon>
        <taxon>Caudoviricetes</taxon>
    </lineage>
</organism>
<dbReference type="EMBL" id="BK016090">
    <property type="protein sequence ID" value="DAF94112.1"/>
    <property type="molecule type" value="Genomic_DNA"/>
</dbReference>
<reference evidence="2" key="1">
    <citation type="journal article" date="2021" name="Proc. Natl. Acad. Sci. U.S.A.">
        <title>A Catalog of Tens of Thousands of Viruses from Human Metagenomes Reveals Hidden Associations with Chronic Diseases.</title>
        <authorList>
            <person name="Tisza M.J."/>
            <person name="Buck C.B."/>
        </authorList>
    </citation>
    <scope>NUCLEOTIDE SEQUENCE</scope>
    <source>
        <strain evidence="2">Ctu2j3</strain>
    </source>
</reference>
<protein>
    <submittedName>
        <fullName evidence="2">Uncharacterized protein</fullName>
    </submittedName>
</protein>
<name>A0A8S5UHV4_9CAUD</name>
<evidence type="ECO:0000256" key="1">
    <source>
        <dbReference type="SAM" id="MobiDB-lite"/>
    </source>
</evidence>
<accession>A0A8S5UHV4</accession>